<protein>
    <submittedName>
        <fullName evidence="1">Uncharacterized protein</fullName>
    </submittedName>
</protein>
<keyword evidence="2" id="KW-1185">Reference proteome</keyword>
<proteinExistence type="predicted"/>
<name>A0A9P4YA80_CRYP1</name>
<dbReference type="AlphaFoldDB" id="A0A9P4YA80"/>
<dbReference type="PANTHER" id="PTHR34724">
    <property type="entry name" value="OS12G0596101 PROTEIN"/>
    <property type="match status" value="1"/>
</dbReference>
<dbReference type="Proteomes" id="UP000803844">
    <property type="component" value="Unassembled WGS sequence"/>
</dbReference>
<dbReference type="PANTHER" id="PTHR34724:SF2">
    <property type="entry name" value="OS12G0596101 PROTEIN"/>
    <property type="match status" value="1"/>
</dbReference>
<dbReference type="RefSeq" id="XP_040780639.1">
    <property type="nucleotide sequence ID" value="XM_040916467.1"/>
</dbReference>
<dbReference type="OrthoDB" id="88410at2759"/>
<sequence>MCMSASCPDCSKKSWRGCGRHIPSAMSGVPEEEWCTCEPRVELEGKSYPKAARVAAPGFVSGLFGGLMGGGGKEEKKKDEL</sequence>
<evidence type="ECO:0000313" key="2">
    <source>
        <dbReference type="Proteomes" id="UP000803844"/>
    </source>
</evidence>
<comment type="caution">
    <text evidence="1">The sequence shown here is derived from an EMBL/GenBank/DDBJ whole genome shotgun (WGS) entry which is preliminary data.</text>
</comment>
<reference evidence="1" key="1">
    <citation type="journal article" date="2020" name="Phytopathology">
        <title>Genome sequence of the chestnut blight fungus Cryphonectria parasitica EP155: A fundamental resource for an archetypical invasive plant pathogen.</title>
        <authorList>
            <person name="Crouch J.A."/>
            <person name="Dawe A."/>
            <person name="Aerts A."/>
            <person name="Barry K."/>
            <person name="Churchill A.C.L."/>
            <person name="Grimwood J."/>
            <person name="Hillman B."/>
            <person name="Milgroom M.G."/>
            <person name="Pangilinan J."/>
            <person name="Smith M."/>
            <person name="Salamov A."/>
            <person name="Schmutz J."/>
            <person name="Yadav J."/>
            <person name="Grigoriev I.V."/>
            <person name="Nuss D."/>
        </authorList>
    </citation>
    <scope>NUCLEOTIDE SEQUENCE</scope>
    <source>
        <strain evidence="1">EP155</strain>
    </source>
</reference>
<dbReference type="EMBL" id="MU032344">
    <property type="protein sequence ID" value="KAF3769678.1"/>
    <property type="molecule type" value="Genomic_DNA"/>
</dbReference>
<dbReference type="GeneID" id="63833596"/>
<accession>A0A9P4YA80</accession>
<evidence type="ECO:0000313" key="1">
    <source>
        <dbReference type="EMBL" id="KAF3769678.1"/>
    </source>
</evidence>
<organism evidence="1 2">
    <name type="scientific">Cryphonectria parasitica (strain ATCC 38755 / EP155)</name>
    <dbReference type="NCBI Taxonomy" id="660469"/>
    <lineage>
        <taxon>Eukaryota</taxon>
        <taxon>Fungi</taxon>
        <taxon>Dikarya</taxon>
        <taxon>Ascomycota</taxon>
        <taxon>Pezizomycotina</taxon>
        <taxon>Sordariomycetes</taxon>
        <taxon>Sordariomycetidae</taxon>
        <taxon>Diaporthales</taxon>
        <taxon>Cryphonectriaceae</taxon>
        <taxon>Cryphonectria-Endothia species complex</taxon>
        <taxon>Cryphonectria</taxon>
    </lineage>
</organism>
<gene>
    <name evidence="1" type="ORF">M406DRAFT_247507</name>
</gene>